<dbReference type="Gene3D" id="3.90.470.20">
    <property type="entry name" value="4'-phosphopantetheinyl transferase domain"/>
    <property type="match status" value="1"/>
</dbReference>
<evidence type="ECO:0000259" key="2">
    <source>
        <dbReference type="Pfam" id="PF01648"/>
    </source>
</evidence>
<keyword evidence="1 3" id="KW-0808">Transferase</keyword>
<gene>
    <name evidence="3" type="ORF">D0817_00775</name>
</gene>
<feature type="domain" description="4'-phosphopantetheinyl transferase" evidence="2">
    <location>
        <begin position="2"/>
        <end position="100"/>
    </location>
</feature>
<dbReference type="InterPro" id="IPR037143">
    <property type="entry name" value="4-PPantetheinyl_Trfase_dom_sf"/>
</dbReference>
<dbReference type="RefSeq" id="WP_127336479.1">
    <property type="nucleotide sequence ID" value="NZ_QWDM01000001.1"/>
</dbReference>
<dbReference type="AlphaFoldDB" id="A0A434ACV1"/>
<dbReference type="SUPFAM" id="SSF56214">
    <property type="entry name" value="4'-phosphopantetheinyl transferase"/>
    <property type="match status" value="1"/>
</dbReference>
<sequence length="167" mass="19165">MIGNDVIDIVQSRRESNWQRKGFLEKIFTAEEQLLIANDVHPETMVWLLWSMKEAAYKIYNRQTKIRAYIPQKLVCSMAFQNNSYASGKVSCCGTVYYTQTFIHREYLHTIAVSDPAQWDTVIEIEKKNIAKDPYGIPFLSSDPSPNRQNVSVSNHGRFEKVVGLSA</sequence>
<dbReference type="InterPro" id="IPR008278">
    <property type="entry name" value="4-PPantetheinyl_Trfase_dom"/>
</dbReference>
<dbReference type="OrthoDB" id="663853at2"/>
<dbReference type="EMBL" id="QWDM01000001">
    <property type="protein sequence ID" value="RUT72184.1"/>
    <property type="molecule type" value="Genomic_DNA"/>
</dbReference>
<proteinExistence type="predicted"/>
<organism evidence="3 4">
    <name type="scientific">Flavobacterium cupreum</name>
    <dbReference type="NCBI Taxonomy" id="2133766"/>
    <lineage>
        <taxon>Bacteria</taxon>
        <taxon>Pseudomonadati</taxon>
        <taxon>Bacteroidota</taxon>
        <taxon>Flavobacteriia</taxon>
        <taxon>Flavobacteriales</taxon>
        <taxon>Flavobacteriaceae</taxon>
        <taxon>Flavobacterium</taxon>
    </lineage>
</organism>
<evidence type="ECO:0000256" key="1">
    <source>
        <dbReference type="ARBA" id="ARBA00022679"/>
    </source>
</evidence>
<dbReference type="Proteomes" id="UP000288102">
    <property type="component" value="Unassembled WGS sequence"/>
</dbReference>
<keyword evidence="4" id="KW-1185">Reference proteome</keyword>
<dbReference type="GO" id="GO:0008897">
    <property type="term" value="F:holo-[acyl-carrier-protein] synthase activity"/>
    <property type="evidence" value="ECO:0007669"/>
    <property type="project" value="InterPro"/>
</dbReference>
<dbReference type="GO" id="GO:0000287">
    <property type="term" value="F:magnesium ion binding"/>
    <property type="evidence" value="ECO:0007669"/>
    <property type="project" value="InterPro"/>
</dbReference>
<name>A0A434ACV1_9FLAO</name>
<comment type="caution">
    <text evidence="3">The sequence shown here is derived from an EMBL/GenBank/DDBJ whole genome shotgun (WGS) entry which is preliminary data.</text>
</comment>
<evidence type="ECO:0000313" key="3">
    <source>
        <dbReference type="EMBL" id="RUT72184.1"/>
    </source>
</evidence>
<reference evidence="4" key="1">
    <citation type="journal article" date="2019" name="Syst. Appl. Microbiol.">
        <title>Flavobacterium circumlabens sp. nov. and Flavobacterium cupreum sp. nov., two psychrotrophic species isolated from Antarctic environmental samples.</title>
        <authorList>
            <person name="Kralova S."/>
            <person name="Busse H.-J."/>
            <person name="Svec P."/>
            <person name="Maslanova I."/>
            <person name="Stankova E."/>
            <person name="Bartak M."/>
            <person name="Sedlacek I."/>
        </authorList>
    </citation>
    <scope>NUCLEOTIDE SEQUENCE [LARGE SCALE GENOMIC DNA]</scope>
    <source>
        <strain evidence="4">CCM 8825</strain>
    </source>
</reference>
<dbReference type="Pfam" id="PF01648">
    <property type="entry name" value="ACPS"/>
    <property type="match status" value="1"/>
</dbReference>
<evidence type="ECO:0000313" key="4">
    <source>
        <dbReference type="Proteomes" id="UP000288102"/>
    </source>
</evidence>
<accession>A0A434ACV1</accession>
<protein>
    <submittedName>
        <fullName evidence="3">4-phosphopantetheinyl transferase family protein</fullName>
    </submittedName>
</protein>